<dbReference type="AlphaFoldDB" id="A0A178FQ54"/>
<dbReference type="Proteomes" id="UP000243519">
    <property type="component" value="Unassembled WGS sequence"/>
</dbReference>
<evidence type="ECO:0000313" key="1">
    <source>
        <dbReference type="EMBL" id="OAL74086.1"/>
    </source>
</evidence>
<dbReference type="EMBL" id="LHPN01000002">
    <property type="protein sequence ID" value="OAL74086.1"/>
    <property type="molecule type" value="Genomic_DNA"/>
</dbReference>
<dbReference type="OrthoDB" id="191139at2759"/>
<comment type="caution">
    <text evidence="1">The sequence shown here is derived from an EMBL/GenBank/DDBJ whole genome shotgun (WGS) entry which is preliminary data.</text>
</comment>
<accession>A0A178FQ54</accession>
<evidence type="ECO:0000313" key="2">
    <source>
        <dbReference type="Proteomes" id="UP000243519"/>
    </source>
</evidence>
<organism evidence="1 2">
    <name type="scientific">Trichophyton violaceum</name>
    <dbReference type="NCBI Taxonomy" id="34388"/>
    <lineage>
        <taxon>Eukaryota</taxon>
        <taxon>Fungi</taxon>
        <taxon>Dikarya</taxon>
        <taxon>Ascomycota</taxon>
        <taxon>Pezizomycotina</taxon>
        <taxon>Eurotiomycetes</taxon>
        <taxon>Eurotiomycetidae</taxon>
        <taxon>Onygenales</taxon>
        <taxon>Arthrodermataceae</taxon>
        <taxon>Trichophyton</taxon>
    </lineage>
</organism>
<sequence length="231" mass="24863">MLDLTLRLLVLQQLFSAEMLEGRAVEVGVNLARFDDIRAFISGINRKVSSPIRALVLNAALCCDLSGIRFTDQTGRSSTRQSRRTSLSTFLPMSSFHSSSSSPCTNSTAVSSIHPAAQTIPIGQRTSITSQAGSTTPRHALRKRLDKTPDLNNISIAGVDPGAVLHENIVQRASWANRNFIFPLMQLYAPMAGSVPVAERALPHCREVCTGPAASSAGTQARLGTSYRSIL</sequence>
<name>A0A178FQ54_TRIVO</name>
<keyword evidence="2" id="KW-1185">Reference proteome</keyword>
<protein>
    <submittedName>
        <fullName evidence="1">Uncharacterized protein</fullName>
    </submittedName>
</protein>
<reference evidence="1 2" key="1">
    <citation type="submission" date="2016-05" db="EMBL/GenBank/DDBJ databases">
        <title>Genome sequencing of Trichophyton violaceum CMCC(F)T3l isolated from hair.</title>
        <authorList>
            <person name="Zhan P."/>
            <person name="Tao Y."/>
            <person name="Liu W."/>
        </authorList>
    </citation>
    <scope>NUCLEOTIDE SEQUENCE [LARGE SCALE GENOMIC DNA]</scope>
    <source>
        <strain evidence="2">CMCC(F)T3l</strain>
    </source>
</reference>
<gene>
    <name evidence="1" type="ORF">A7D00_2116</name>
</gene>
<proteinExistence type="predicted"/>